<dbReference type="AlphaFoldDB" id="A0A1I6RME9"/>
<sequence length="259" mass="30434">MEFDRFLEHFEDGAGQKEQVGLVIYYFETEQAQDEVTQGDVKELIQRSRSSISSSSISTYFSRLRGSDWITDTENDGYRLTHFGEEEVETRLDDEALDNPRGEEDLFLDIDGFENGDDRYERLVADINEAYRYRLYDATMVLTRKFFEDMVFQILKTHYAGEDNEMFYDQENNRHYSFDDLLTNLREGVPTLRQYARELERSTVDDLRDLKEEGNSGAHAIRVDFTDEEIEDWSGDATRIAEILYEVLRGARIADEYDE</sequence>
<evidence type="ECO:0008006" key="3">
    <source>
        <dbReference type="Google" id="ProtNLM"/>
    </source>
</evidence>
<keyword evidence="2" id="KW-1185">Reference proteome</keyword>
<dbReference type="RefSeq" id="WP_092904027.1">
    <property type="nucleotide sequence ID" value="NZ_FOZS01000002.1"/>
</dbReference>
<reference evidence="2" key="1">
    <citation type="submission" date="2016-10" db="EMBL/GenBank/DDBJ databases">
        <authorList>
            <person name="Varghese N."/>
            <person name="Submissions S."/>
        </authorList>
    </citation>
    <scope>NUCLEOTIDE SEQUENCE [LARGE SCALE GENOMIC DNA]</scope>
    <source>
        <strain evidence="2">DSM 22427</strain>
    </source>
</reference>
<accession>A0A1I6RME9</accession>
<protein>
    <recommendedName>
        <fullName evidence="3">DUF4145 domain-containing protein</fullName>
    </recommendedName>
</protein>
<gene>
    <name evidence="1" type="ORF">SAMN04488556_1910</name>
</gene>
<proteinExistence type="predicted"/>
<evidence type="ECO:0000313" key="1">
    <source>
        <dbReference type="EMBL" id="SFS65911.1"/>
    </source>
</evidence>
<dbReference type="EMBL" id="FOZS01000002">
    <property type="protein sequence ID" value="SFS65911.1"/>
    <property type="molecule type" value="Genomic_DNA"/>
</dbReference>
<dbReference type="OrthoDB" id="176300at2157"/>
<name>A0A1I6RME9_9EURY</name>
<dbReference type="Proteomes" id="UP000199199">
    <property type="component" value="Unassembled WGS sequence"/>
</dbReference>
<organism evidence="1 2">
    <name type="scientific">Halostagnicola kamekurae</name>
    <dbReference type="NCBI Taxonomy" id="619731"/>
    <lineage>
        <taxon>Archaea</taxon>
        <taxon>Methanobacteriati</taxon>
        <taxon>Methanobacteriota</taxon>
        <taxon>Stenosarchaea group</taxon>
        <taxon>Halobacteria</taxon>
        <taxon>Halobacteriales</taxon>
        <taxon>Natrialbaceae</taxon>
        <taxon>Halostagnicola</taxon>
    </lineage>
</organism>
<evidence type="ECO:0000313" key="2">
    <source>
        <dbReference type="Proteomes" id="UP000199199"/>
    </source>
</evidence>